<dbReference type="InterPro" id="IPR017871">
    <property type="entry name" value="ABC_transporter-like_CS"/>
</dbReference>
<organism evidence="6 7">
    <name type="scientific">Natrarchaeobius halalkaliphilus</name>
    <dbReference type="NCBI Taxonomy" id="1679091"/>
    <lineage>
        <taxon>Archaea</taxon>
        <taxon>Methanobacteriati</taxon>
        <taxon>Methanobacteriota</taxon>
        <taxon>Stenosarchaea group</taxon>
        <taxon>Halobacteria</taxon>
        <taxon>Halobacteriales</taxon>
        <taxon>Natrialbaceae</taxon>
        <taxon>Natrarchaeobius</taxon>
    </lineage>
</organism>
<dbReference type="SMART" id="SM00382">
    <property type="entry name" value="AAA"/>
    <property type="match status" value="1"/>
</dbReference>
<keyword evidence="3 6" id="KW-0067">ATP-binding</keyword>
<dbReference type="InterPro" id="IPR050166">
    <property type="entry name" value="ABC_transporter_ATP-bind"/>
</dbReference>
<gene>
    <name evidence="6" type="ORF">EA462_13485</name>
</gene>
<name>A0A3N6LLB0_9EURY</name>
<dbReference type="PROSITE" id="PS00211">
    <property type="entry name" value="ABC_TRANSPORTER_1"/>
    <property type="match status" value="1"/>
</dbReference>
<keyword evidence="2" id="KW-0547">Nucleotide-binding</keyword>
<dbReference type="Gene3D" id="3.40.50.300">
    <property type="entry name" value="P-loop containing nucleotide triphosphate hydrolases"/>
    <property type="match status" value="1"/>
</dbReference>
<dbReference type="Proteomes" id="UP000273828">
    <property type="component" value="Unassembled WGS sequence"/>
</dbReference>
<keyword evidence="1" id="KW-0813">Transport</keyword>
<dbReference type="EMBL" id="REFY01000005">
    <property type="protein sequence ID" value="RQG87870.1"/>
    <property type="molecule type" value="Genomic_DNA"/>
</dbReference>
<dbReference type="InterPro" id="IPR003593">
    <property type="entry name" value="AAA+_ATPase"/>
</dbReference>
<dbReference type="PANTHER" id="PTHR42788">
    <property type="entry name" value="TAURINE IMPORT ATP-BINDING PROTEIN-RELATED"/>
    <property type="match status" value="1"/>
</dbReference>
<evidence type="ECO:0000256" key="3">
    <source>
        <dbReference type="ARBA" id="ARBA00022840"/>
    </source>
</evidence>
<evidence type="ECO:0000256" key="1">
    <source>
        <dbReference type="ARBA" id="ARBA00022448"/>
    </source>
</evidence>
<dbReference type="AlphaFoldDB" id="A0A3N6LLB0"/>
<sequence>MFLTVDAARSRRAARGGCAPRILHSRFTEVFYTALVNIDSQPSIGHLMNSEQHSTSGDVGTTPSSSSIHVEGLAKEYETRNGIEQVFDDVSFTINEGSFVTLIGRSGSGKSTLLSIVSGIQEATKGRVRFESSSGDDITLGHVFQEPRLLPWNTCVQNIEFVHEDNDSFSEELAKEYLDLVGLDGQYDKFPTQLSGGQQQRVGIARALSIDPEILLMDEPFSNLDEITAAELRKELISIWSDLGKTVFFVTHDITEAVELSDRILMLGDGEIYSDISVDLERPRTVDSEEFLTFQQHAIEEFHAIKKTAGADAY</sequence>
<reference evidence="6 7" key="1">
    <citation type="submission" date="2018-10" db="EMBL/GenBank/DDBJ databases">
        <title>Natrarchaeobius chitinivorans gen. nov., sp. nov., and Natrarchaeobius haloalkaliphilus sp. nov., alkaliphilic, chitin-utilizing haloarchaea from hypersaline alkaline lakes.</title>
        <authorList>
            <person name="Sorokin D.Y."/>
            <person name="Elcheninov A.G."/>
            <person name="Kostrikina N.A."/>
            <person name="Bale N.J."/>
            <person name="Sinninghe Damste J.S."/>
            <person name="Khijniak T.V."/>
            <person name="Kublanov I.V."/>
            <person name="Toshchakov S.V."/>
        </authorList>
    </citation>
    <scope>NUCLEOTIDE SEQUENCE [LARGE SCALE GENOMIC DNA]</scope>
    <source>
        <strain evidence="6 7">AArcht-Sl</strain>
    </source>
</reference>
<dbReference type="Pfam" id="PF00005">
    <property type="entry name" value="ABC_tran"/>
    <property type="match status" value="1"/>
</dbReference>
<feature type="domain" description="ABC transporter" evidence="5">
    <location>
        <begin position="68"/>
        <end position="294"/>
    </location>
</feature>
<evidence type="ECO:0000256" key="2">
    <source>
        <dbReference type="ARBA" id="ARBA00022741"/>
    </source>
</evidence>
<comment type="caution">
    <text evidence="6">The sequence shown here is derived from an EMBL/GenBank/DDBJ whole genome shotgun (WGS) entry which is preliminary data.</text>
</comment>
<dbReference type="InterPro" id="IPR003439">
    <property type="entry name" value="ABC_transporter-like_ATP-bd"/>
</dbReference>
<evidence type="ECO:0000259" key="5">
    <source>
        <dbReference type="PROSITE" id="PS50893"/>
    </source>
</evidence>
<dbReference type="SUPFAM" id="SSF52540">
    <property type="entry name" value="P-loop containing nucleoside triphosphate hydrolases"/>
    <property type="match status" value="1"/>
</dbReference>
<keyword evidence="7" id="KW-1185">Reference proteome</keyword>
<protein>
    <submittedName>
        <fullName evidence="6">ABC transporter ATP-binding protein</fullName>
    </submittedName>
</protein>
<dbReference type="GO" id="GO:0016887">
    <property type="term" value="F:ATP hydrolysis activity"/>
    <property type="evidence" value="ECO:0007669"/>
    <property type="project" value="InterPro"/>
</dbReference>
<dbReference type="InterPro" id="IPR027417">
    <property type="entry name" value="P-loop_NTPase"/>
</dbReference>
<dbReference type="GO" id="GO:0005524">
    <property type="term" value="F:ATP binding"/>
    <property type="evidence" value="ECO:0007669"/>
    <property type="project" value="UniProtKB-KW"/>
</dbReference>
<dbReference type="PROSITE" id="PS50893">
    <property type="entry name" value="ABC_TRANSPORTER_2"/>
    <property type="match status" value="1"/>
</dbReference>
<evidence type="ECO:0000313" key="7">
    <source>
        <dbReference type="Proteomes" id="UP000273828"/>
    </source>
</evidence>
<accession>A0A3N6LLB0</accession>
<feature type="region of interest" description="Disordered" evidence="4">
    <location>
        <begin position="46"/>
        <end position="68"/>
    </location>
</feature>
<dbReference type="PANTHER" id="PTHR42788:SF13">
    <property type="entry name" value="ALIPHATIC SULFONATES IMPORT ATP-BINDING PROTEIN SSUB"/>
    <property type="match status" value="1"/>
</dbReference>
<evidence type="ECO:0000256" key="4">
    <source>
        <dbReference type="SAM" id="MobiDB-lite"/>
    </source>
</evidence>
<evidence type="ECO:0000313" key="6">
    <source>
        <dbReference type="EMBL" id="RQG87870.1"/>
    </source>
</evidence>
<proteinExistence type="predicted"/>